<keyword evidence="3" id="KW-1185">Reference proteome</keyword>
<feature type="domain" description="Prolyl 4-hydroxylase alpha subunit Fe(2+) 2OG dioxygenase" evidence="1">
    <location>
        <begin position="108"/>
        <end position="200"/>
    </location>
</feature>
<dbReference type="Gene3D" id="2.60.120.620">
    <property type="entry name" value="q2cbj1_9rhob like domain"/>
    <property type="match status" value="1"/>
</dbReference>
<reference evidence="2 3" key="1">
    <citation type="submission" date="2021-12" db="EMBL/GenBank/DDBJ databases">
        <title>Discovery of the Pendulisporaceae a myxobacterial family with distinct sporulation behavior and unique specialized metabolism.</title>
        <authorList>
            <person name="Garcia R."/>
            <person name="Popoff A."/>
            <person name="Bader C.D."/>
            <person name="Loehr J."/>
            <person name="Walesch S."/>
            <person name="Walt C."/>
            <person name="Boldt J."/>
            <person name="Bunk B."/>
            <person name="Haeckl F.J.F.P.J."/>
            <person name="Gunesch A.P."/>
            <person name="Birkelbach J."/>
            <person name="Nuebel U."/>
            <person name="Pietschmann T."/>
            <person name="Bach T."/>
            <person name="Mueller R."/>
        </authorList>
    </citation>
    <scope>NUCLEOTIDE SEQUENCE [LARGE SCALE GENOMIC DNA]</scope>
    <source>
        <strain evidence="2 3">MSr11954</strain>
    </source>
</reference>
<dbReference type="InterPro" id="IPR044862">
    <property type="entry name" value="Pro_4_hyd_alph_FE2OG_OXY"/>
</dbReference>
<sequence length="213" mass="24093">MKRAALDAASRLLLTGVSRSDTPFSHFTVEHVFTPDLALSLLEWLEETDQWHLKTAEHFRMFSFFPSEESAPLHLRDVFTPSFGAVLRNRLEDLFCTRFDERFFIAANKHSQGHGTSIHNDYAALGKQERYFFTHRFLVYLIRDWDVSAGGSLGLFTSPDSTVPYRTIPPLHNTGVGMVMGKKSFHALDPVNAGDRYSLTISLVSATGDYEES</sequence>
<protein>
    <submittedName>
        <fullName evidence="2">2OG-Fe(II) oxygenase</fullName>
    </submittedName>
</protein>
<evidence type="ECO:0000313" key="3">
    <source>
        <dbReference type="Proteomes" id="UP001370348"/>
    </source>
</evidence>
<gene>
    <name evidence="2" type="ORF">LZC94_01210</name>
</gene>
<evidence type="ECO:0000259" key="1">
    <source>
        <dbReference type="Pfam" id="PF13640"/>
    </source>
</evidence>
<proteinExistence type="predicted"/>
<dbReference type="Proteomes" id="UP001370348">
    <property type="component" value="Chromosome"/>
</dbReference>
<organism evidence="2 3">
    <name type="scientific">Pendulispora albinea</name>
    <dbReference type="NCBI Taxonomy" id="2741071"/>
    <lineage>
        <taxon>Bacteria</taxon>
        <taxon>Pseudomonadati</taxon>
        <taxon>Myxococcota</taxon>
        <taxon>Myxococcia</taxon>
        <taxon>Myxococcales</taxon>
        <taxon>Sorangiineae</taxon>
        <taxon>Pendulisporaceae</taxon>
        <taxon>Pendulispora</taxon>
    </lineage>
</organism>
<name>A0ABZ2M1F1_9BACT</name>
<dbReference type="RefSeq" id="WP_394825532.1">
    <property type="nucleotide sequence ID" value="NZ_CP089984.1"/>
</dbReference>
<accession>A0ABZ2M1F1</accession>
<evidence type="ECO:0000313" key="2">
    <source>
        <dbReference type="EMBL" id="WXB15898.1"/>
    </source>
</evidence>
<dbReference type="Pfam" id="PF13640">
    <property type="entry name" value="2OG-FeII_Oxy_3"/>
    <property type="match status" value="1"/>
</dbReference>
<dbReference type="EMBL" id="CP089984">
    <property type="protein sequence ID" value="WXB15898.1"/>
    <property type="molecule type" value="Genomic_DNA"/>
</dbReference>